<feature type="transmembrane region" description="Helical" evidence="2">
    <location>
        <begin position="91"/>
        <end position="112"/>
    </location>
</feature>
<feature type="region of interest" description="Disordered" evidence="1">
    <location>
        <begin position="381"/>
        <end position="440"/>
    </location>
</feature>
<dbReference type="PANTHER" id="PTHR34457">
    <property type="entry name" value="EMBRYO DEFECTIVE 2410"/>
    <property type="match status" value="1"/>
</dbReference>
<evidence type="ECO:0000256" key="1">
    <source>
        <dbReference type="SAM" id="MobiDB-lite"/>
    </source>
</evidence>
<dbReference type="EMBL" id="JAAALK010000288">
    <property type="protein sequence ID" value="KAG8053175.1"/>
    <property type="molecule type" value="Genomic_DNA"/>
</dbReference>
<name>A0A8J5V7R1_ZIZPA</name>
<gene>
    <name evidence="3" type="ORF">GUJ93_ZPchr0001g29776</name>
</gene>
<proteinExistence type="predicted"/>
<reference evidence="3" key="1">
    <citation type="journal article" date="2021" name="bioRxiv">
        <title>Whole Genome Assembly and Annotation of Northern Wild Rice, Zizania palustris L., Supports a Whole Genome Duplication in the Zizania Genus.</title>
        <authorList>
            <person name="Haas M."/>
            <person name="Kono T."/>
            <person name="Macchietto M."/>
            <person name="Millas R."/>
            <person name="McGilp L."/>
            <person name="Shao M."/>
            <person name="Duquette J."/>
            <person name="Hirsch C.N."/>
            <person name="Kimball J."/>
        </authorList>
    </citation>
    <scope>NUCLEOTIDE SEQUENCE</scope>
    <source>
        <tissue evidence="3">Fresh leaf tissue</tissue>
    </source>
</reference>
<dbReference type="InterPro" id="IPR053022">
    <property type="entry name" value="Chloroplast_translocon_comp"/>
</dbReference>
<keyword evidence="2" id="KW-1133">Transmembrane helix</keyword>
<comment type="caution">
    <text evidence="3">The sequence shown here is derived from an EMBL/GenBank/DDBJ whole genome shotgun (WGS) entry which is preliminary data.</text>
</comment>
<evidence type="ECO:0000313" key="4">
    <source>
        <dbReference type="Proteomes" id="UP000729402"/>
    </source>
</evidence>
<dbReference type="PANTHER" id="PTHR34457:SF3">
    <property type="entry name" value="PROTEIN TIC236, CHLOROPLASTIC"/>
    <property type="match status" value="1"/>
</dbReference>
<organism evidence="3 4">
    <name type="scientific">Zizania palustris</name>
    <name type="common">Northern wild rice</name>
    <dbReference type="NCBI Taxonomy" id="103762"/>
    <lineage>
        <taxon>Eukaryota</taxon>
        <taxon>Viridiplantae</taxon>
        <taxon>Streptophyta</taxon>
        <taxon>Embryophyta</taxon>
        <taxon>Tracheophyta</taxon>
        <taxon>Spermatophyta</taxon>
        <taxon>Magnoliopsida</taxon>
        <taxon>Liliopsida</taxon>
        <taxon>Poales</taxon>
        <taxon>Poaceae</taxon>
        <taxon>BOP clade</taxon>
        <taxon>Oryzoideae</taxon>
        <taxon>Oryzeae</taxon>
        <taxon>Zizaniinae</taxon>
        <taxon>Zizania</taxon>
    </lineage>
</organism>
<evidence type="ECO:0008006" key="5">
    <source>
        <dbReference type="Google" id="ProtNLM"/>
    </source>
</evidence>
<evidence type="ECO:0000313" key="3">
    <source>
        <dbReference type="EMBL" id="KAG8053175.1"/>
    </source>
</evidence>
<keyword evidence="2" id="KW-0472">Membrane</keyword>
<dbReference type="OrthoDB" id="1386367at2759"/>
<accession>A0A8J5V7R1</accession>
<dbReference type="Proteomes" id="UP000729402">
    <property type="component" value="Unassembled WGS sequence"/>
</dbReference>
<sequence length="1612" mass="178464">MSHCLRASPFLAPLLLHPARRGRRRRQGCSHTAGPRALVARARFDPPPPFRLKVSDSSDCPAPHPQTHHPLLPQPQVIIDSLAPVWREGLFLVRCSVFAAVLSVAAALSWYAQLRARSFVEARLLPAACAMLGDYLQREVHLGKVRGVSPLGITLQTCSIGPHREEFSCAEVPVMKIRIRPFASLRRGRVVVDAVLSEPSALVAQKKDFSWLGIPTPSEGSLKRHSGEEGIDNRTKTRRLSREKGAEQWNKERDKAAKEAAERGYIVPSGQWISFSADEMMEGNGPIDGSPPLFADEMHKKDHHIDTGIESGSKHADLEKSFGVKSRIPGISFWSRMIPNPSRRRYRRKARSKLISDIDNSSQQRILRRSAYAAVTYFQSKGSDNLDDSSPGPGKISSDGGHMNAGSEEVSSNDGAIGNSGTTSMDYGELSPEKDKSANTMPISNTDDVFNESCHHLEDQQFDLADFSQDPVLEKHNNVSDDNLGNQQNITSENFGSCTYAHNWASFWPFQVKGFPVRFHAPSTSLDDQIQNLKSLFIIGPEDISPELSKGVGQIHPGGDQHTLPITLDSVYFNGGNLMLLGYGDQEPREIKHANGHIKFKNCYNRVHVHATGNCMEWRQDRTSQGGGYLSTDVFVDIAEQTWHANLNVVNALLRLEHMKCLQQYFNFYAPVEASGDFGLNPEDGEFHLMCQVPSVEINALMRTMKMRPLMFPLAGSVTAVFNCQGPLDAPVFVGSGIVSRKSLSISGMPPSAASEAVMQNKEAGAVAAFDHIPFTHVSANFTFTSITVLQICMVLEHVFWMVEKFEGLVMHGFAQRFYNRYIPRGIQPIPLKIGELNGETRLSGPLIRPKFDIKWAAPNAEDSFSDARGNIVIAHDYIMINSSSVSFDLNTRIQTSYIDDYLLHKEMYQMKKIMPLVVEGVDLDLRMRGFEFAHVASSIPFDSPRPLHLKASGRFKFQGKVVKYSQLVDEKAYGALQGIIDQSKLERDVSRLVGEISLSGIKLNQLMLAPQSTGFLSVSQDSVTLNATGRPDENFSIEVNGPLFVGAHDAIQDGRLLSIFLQKGQLRSNICYHPGNLTSLEVRNLPLDELEFASLRGFVQKAELQLNFQKRRGHGLLSVIHPKFSGMLGESLDIAARWSGDVITMEKSVLEQANSKYELQGEYVLPGTRDRFPMESQSNGFIEKAMGGHLGSIMSSMGRWRMRLEVPGAEVAEMLPLARLLSRSTDPAIRSRSKELFMQCLHSVGFNAESLHDQLKALEMYHDWLDDDTIEDITLPGLAELRGYWRGSLDASGGGNGDTMADFDFNGEDWEWGTYKTQRVLASGSYSNNDGLRLDKLFIQKDNATLHADGSILGPLTNLHFAVLNFPVGLIPALVQALESSTTDSIHFLRQWLTPIKGILHMEGDLKGTLARPECDVQIRLLDGTIGGIDLGRAEVLASVTPTSRFIFDANFEPTIQSGHVNIQGSIPVTYVDSNSMEENLEGGDGKQGIIKIPVWAKDRGLPNDISETRIMRDKPEEGWDFQLAESLKGLSWNMLEPGEVRINADIKDGGMMLITALSPYANWLQGYADVLLQVKGTVDQPVVDGSASFHRATVTSPFLRTPLTNFAVAK</sequence>
<keyword evidence="4" id="KW-1185">Reference proteome</keyword>
<feature type="compositionally biased region" description="Polar residues" evidence="1">
    <location>
        <begin position="409"/>
        <end position="425"/>
    </location>
</feature>
<keyword evidence="2" id="KW-0812">Transmembrane</keyword>
<protein>
    <recommendedName>
        <fullName evidence="5">Embryo defective 2410</fullName>
    </recommendedName>
</protein>
<reference evidence="3" key="2">
    <citation type="submission" date="2021-02" db="EMBL/GenBank/DDBJ databases">
        <authorList>
            <person name="Kimball J.A."/>
            <person name="Haas M.W."/>
            <person name="Macchietto M."/>
            <person name="Kono T."/>
            <person name="Duquette J."/>
            <person name="Shao M."/>
        </authorList>
    </citation>
    <scope>NUCLEOTIDE SEQUENCE</scope>
    <source>
        <tissue evidence="3">Fresh leaf tissue</tissue>
    </source>
</reference>
<evidence type="ECO:0000256" key="2">
    <source>
        <dbReference type="SAM" id="Phobius"/>
    </source>
</evidence>